<evidence type="ECO:0008006" key="4">
    <source>
        <dbReference type="Google" id="ProtNLM"/>
    </source>
</evidence>
<protein>
    <recommendedName>
        <fullName evidence="4">Secreted protein</fullName>
    </recommendedName>
</protein>
<keyword evidence="3" id="KW-1185">Reference proteome</keyword>
<feature type="region of interest" description="Disordered" evidence="1">
    <location>
        <begin position="121"/>
        <end position="181"/>
    </location>
</feature>
<feature type="compositionally biased region" description="Gly residues" evidence="1">
    <location>
        <begin position="45"/>
        <end position="54"/>
    </location>
</feature>
<accession>A0ABP1C036</accession>
<evidence type="ECO:0000313" key="2">
    <source>
        <dbReference type="EMBL" id="CAK9882098.1"/>
    </source>
</evidence>
<reference evidence="2" key="1">
    <citation type="submission" date="2024-03" db="EMBL/GenBank/DDBJ databases">
        <authorList>
            <consortium name="ELIXIR-Norway"/>
            <consortium name="Elixir Norway"/>
        </authorList>
    </citation>
    <scope>NUCLEOTIDE SEQUENCE</scope>
</reference>
<feature type="compositionally biased region" description="Polar residues" evidence="1">
    <location>
        <begin position="162"/>
        <end position="181"/>
    </location>
</feature>
<name>A0ABP1C036_9BRYO</name>
<gene>
    <name evidence="2" type="ORF">CSSPJE1EN2_LOCUS23454</name>
</gene>
<feature type="region of interest" description="Disordered" evidence="1">
    <location>
        <begin position="45"/>
        <end position="64"/>
    </location>
</feature>
<organism evidence="2 3">
    <name type="scientific">Sphagnum jensenii</name>
    <dbReference type="NCBI Taxonomy" id="128206"/>
    <lineage>
        <taxon>Eukaryota</taxon>
        <taxon>Viridiplantae</taxon>
        <taxon>Streptophyta</taxon>
        <taxon>Embryophyta</taxon>
        <taxon>Bryophyta</taxon>
        <taxon>Sphagnophytina</taxon>
        <taxon>Sphagnopsida</taxon>
        <taxon>Sphagnales</taxon>
        <taxon>Sphagnaceae</taxon>
        <taxon>Sphagnum</taxon>
    </lineage>
</organism>
<sequence>MYVSLMSERSRSFWKSAVAVAASFALRACERASDMRGGALVLQGGGGGGGGGGRVARRTPNSPSVAQACRVSATRRVGDGAHKKTKEKTSHLALFFHKRSSNNHSVSLARAKLVKILVNGTQPGSLPGGRAGRRAGGRSHVPPENGSLRMRPVAFNARARSQAPSLSDPTTPQNCHRTSNF</sequence>
<evidence type="ECO:0000313" key="3">
    <source>
        <dbReference type="Proteomes" id="UP001497522"/>
    </source>
</evidence>
<evidence type="ECO:0000256" key="1">
    <source>
        <dbReference type="SAM" id="MobiDB-lite"/>
    </source>
</evidence>
<proteinExistence type="predicted"/>
<dbReference type="EMBL" id="OZ023709">
    <property type="protein sequence ID" value="CAK9882098.1"/>
    <property type="molecule type" value="Genomic_DNA"/>
</dbReference>
<dbReference type="Proteomes" id="UP001497522">
    <property type="component" value="Chromosome 8"/>
</dbReference>